<dbReference type="AlphaFoldDB" id="A0A1M7V0H7"/>
<feature type="non-terminal residue" evidence="1">
    <location>
        <position position="1"/>
    </location>
</feature>
<name>A0A1M7V0H7_9ACTN</name>
<proteinExistence type="predicted"/>
<organism evidence="1 2">
    <name type="scientific">Geodermatophilus obscurus</name>
    <dbReference type="NCBI Taxonomy" id="1861"/>
    <lineage>
        <taxon>Bacteria</taxon>
        <taxon>Bacillati</taxon>
        <taxon>Actinomycetota</taxon>
        <taxon>Actinomycetes</taxon>
        <taxon>Geodermatophilales</taxon>
        <taxon>Geodermatophilaceae</taxon>
        <taxon>Geodermatophilus</taxon>
    </lineage>
</organism>
<gene>
    <name evidence="1" type="ORF">SAMN05660350_04656</name>
</gene>
<protein>
    <submittedName>
        <fullName evidence="1">Uncharacterized protein</fullName>
    </submittedName>
</protein>
<accession>A0A1M7V0H7</accession>
<sequence length="39" mass="3603">GGIGVAGFLSGTATAPVTVRVDDVWAGPAGTTPAAHPAG</sequence>
<dbReference type="EMBL" id="FRDM01000052">
    <property type="protein sequence ID" value="SHN88670.1"/>
    <property type="molecule type" value="Genomic_DNA"/>
</dbReference>
<evidence type="ECO:0000313" key="2">
    <source>
        <dbReference type="Proteomes" id="UP000184428"/>
    </source>
</evidence>
<reference evidence="1 2" key="1">
    <citation type="submission" date="2016-12" db="EMBL/GenBank/DDBJ databases">
        <authorList>
            <person name="Song W.-J."/>
            <person name="Kurnit D.M."/>
        </authorList>
    </citation>
    <scope>NUCLEOTIDE SEQUENCE [LARGE SCALE GENOMIC DNA]</scope>
    <source>
        <strain evidence="1 2">DSM 43162</strain>
    </source>
</reference>
<evidence type="ECO:0000313" key="1">
    <source>
        <dbReference type="EMBL" id="SHN88670.1"/>
    </source>
</evidence>
<dbReference type="Proteomes" id="UP000184428">
    <property type="component" value="Unassembled WGS sequence"/>
</dbReference>